<feature type="domain" description="Thioredoxin" evidence="3">
    <location>
        <begin position="29"/>
        <end position="169"/>
    </location>
</feature>
<dbReference type="InterPro" id="IPR013766">
    <property type="entry name" value="Thioredoxin_domain"/>
</dbReference>
<evidence type="ECO:0000313" key="5">
    <source>
        <dbReference type="Proteomes" id="UP000294914"/>
    </source>
</evidence>
<dbReference type="PROSITE" id="PS00194">
    <property type="entry name" value="THIOREDOXIN_1"/>
    <property type="match status" value="1"/>
</dbReference>
<keyword evidence="1" id="KW-0676">Redox-active center</keyword>
<evidence type="ECO:0000256" key="2">
    <source>
        <dbReference type="SAM" id="SignalP"/>
    </source>
</evidence>
<keyword evidence="5" id="KW-1185">Reference proteome</keyword>
<sequence length="170" mass="19292">MLSKPFPFLLTLVLLVTSAPLAAERPPLINDPAPAPSFTLEDMDGKTYKLEDYKGQVVVVNFWASWCPPCREEMPSMERAWKQLQEEDIAMLAINVGEDADTIFTFTADYPVSFPLPMDQDSTVINEWPIQGLPTTFVLDKQGRIVYRVVGGREWDDPELIDMLIELQNQ</sequence>
<dbReference type="Pfam" id="PF00578">
    <property type="entry name" value="AhpC-TSA"/>
    <property type="match status" value="1"/>
</dbReference>
<dbReference type="Gene3D" id="3.40.30.10">
    <property type="entry name" value="Glutaredoxin"/>
    <property type="match status" value="1"/>
</dbReference>
<evidence type="ECO:0000313" key="4">
    <source>
        <dbReference type="EMBL" id="TDY02822.1"/>
    </source>
</evidence>
<dbReference type="InterPro" id="IPR000866">
    <property type="entry name" value="AhpC/TSA"/>
</dbReference>
<dbReference type="Proteomes" id="UP000294914">
    <property type="component" value="Unassembled WGS sequence"/>
</dbReference>
<dbReference type="PROSITE" id="PS51352">
    <property type="entry name" value="THIOREDOXIN_2"/>
    <property type="match status" value="1"/>
</dbReference>
<dbReference type="SUPFAM" id="SSF52833">
    <property type="entry name" value="Thioredoxin-like"/>
    <property type="match status" value="1"/>
</dbReference>
<dbReference type="CDD" id="cd02966">
    <property type="entry name" value="TlpA_like_family"/>
    <property type="match status" value="1"/>
</dbReference>
<dbReference type="PANTHER" id="PTHR42852:SF13">
    <property type="entry name" value="PROTEIN DIPZ"/>
    <property type="match status" value="1"/>
</dbReference>
<dbReference type="InterPro" id="IPR050553">
    <property type="entry name" value="Thioredoxin_ResA/DsbE_sf"/>
</dbReference>
<evidence type="ECO:0000259" key="3">
    <source>
        <dbReference type="PROSITE" id="PS51352"/>
    </source>
</evidence>
<gene>
    <name evidence="4" type="ORF">EDC23_1206</name>
</gene>
<dbReference type="AlphaFoldDB" id="A0A4R8IPG8"/>
<feature type="signal peptide" evidence="2">
    <location>
        <begin position="1"/>
        <end position="22"/>
    </location>
</feature>
<name>A0A4R8IPG8_9GAMM</name>
<evidence type="ECO:0000256" key="1">
    <source>
        <dbReference type="ARBA" id="ARBA00023284"/>
    </source>
</evidence>
<organism evidence="4 5">
    <name type="scientific">Thiohalophilus thiocyanatoxydans</name>
    <dbReference type="NCBI Taxonomy" id="381308"/>
    <lineage>
        <taxon>Bacteria</taxon>
        <taxon>Pseudomonadati</taxon>
        <taxon>Pseudomonadota</taxon>
        <taxon>Gammaproteobacteria</taxon>
        <taxon>Thiohalomonadales</taxon>
        <taxon>Thiohalophilaceae</taxon>
        <taxon>Thiohalophilus</taxon>
    </lineage>
</organism>
<dbReference type="OrthoDB" id="9788279at2"/>
<reference evidence="4 5" key="1">
    <citation type="submission" date="2019-03" db="EMBL/GenBank/DDBJ databases">
        <title>Genomic Encyclopedia of Type Strains, Phase IV (KMG-IV): sequencing the most valuable type-strain genomes for metagenomic binning, comparative biology and taxonomic classification.</title>
        <authorList>
            <person name="Goeker M."/>
        </authorList>
    </citation>
    <scope>NUCLEOTIDE SEQUENCE [LARGE SCALE GENOMIC DNA]</scope>
    <source>
        <strain evidence="4 5">DSM 16326</strain>
    </source>
</reference>
<dbReference type="EMBL" id="SOQX01000002">
    <property type="protein sequence ID" value="TDY02822.1"/>
    <property type="molecule type" value="Genomic_DNA"/>
</dbReference>
<dbReference type="GO" id="GO:0015036">
    <property type="term" value="F:disulfide oxidoreductase activity"/>
    <property type="evidence" value="ECO:0007669"/>
    <property type="project" value="UniProtKB-ARBA"/>
</dbReference>
<protein>
    <submittedName>
        <fullName evidence="4">Peroxiredoxin</fullName>
    </submittedName>
</protein>
<dbReference type="PANTHER" id="PTHR42852">
    <property type="entry name" value="THIOL:DISULFIDE INTERCHANGE PROTEIN DSBE"/>
    <property type="match status" value="1"/>
</dbReference>
<keyword evidence="2" id="KW-0732">Signal</keyword>
<dbReference type="InterPro" id="IPR036249">
    <property type="entry name" value="Thioredoxin-like_sf"/>
</dbReference>
<comment type="caution">
    <text evidence="4">The sequence shown here is derived from an EMBL/GenBank/DDBJ whole genome shotgun (WGS) entry which is preliminary data.</text>
</comment>
<accession>A0A4R8IPG8</accession>
<feature type="chain" id="PRO_5020880757" evidence="2">
    <location>
        <begin position="23"/>
        <end position="170"/>
    </location>
</feature>
<dbReference type="GO" id="GO:0016209">
    <property type="term" value="F:antioxidant activity"/>
    <property type="evidence" value="ECO:0007669"/>
    <property type="project" value="InterPro"/>
</dbReference>
<dbReference type="RefSeq" id="WP_134082079.1">
    <property type="nucleotide sequence ID" value="NZ_SOQX01000002.1"/>
</dbReference>
<dbReference type="InterPro" id="IPR017937">
    <property type="entry name" value="Thioredoxin_CS"/>
</dbReference>
<proteinExistence type="predicted"/>